<keyword evidence="1" id="KW-0813">Transport</keyword>
<comment type="similarity">
    <text evidence="1">Belongs to the heme-copper respiratory oxidase family.</text>
</comment>
<comment type="pathway">
    <text evidence="1">Energy metabolism; oxidative phosphorylation.</text>
</comment>
<feature type="domain" description="Cytochrome oxidase subunit I profile" evidence="4">
    <location>
        <begin position="36"/>
        <end position="107"/>
    </location>
</feature>
<reference evidence="5" key="1">
    <citation type="submission" date="2013-05" db="EMBL/GenBank/DDBJ databases">
        <title>Draft genome sequences of six wheat associated Fusarium spp. isolates.</title>
        <authorList>
            <person name="Moolhuijzen P.M."/>
            <person name="Manners J.M."/>
            <person name="Wilcox S."/>
            <person name="Bellgard M.I."/>
            <person name="Gardiner D.M."/>
        </authorList>
    </citation>
    <scope>NUCLEOTIDE SEQUENCE</scope>
    <source>
        <strain evidence="5">CS3220</strain>
    </source>
</reference>
<dbReference type="InterPro" id="IPR003647">
    <property type="entry name" value="Intron_nuc_1_rpt"/>
</dbReference>
<feature type="transmembrane region" description="Helical" evidence="2">
    <location>
        <begin position="95"/>
        <end position="113"/>
    </location>
</feature>
<dbReference type="Pfam" id="PF01541">
    <property type="entry name" value="GIY-YIG"/>
    <property type="match status" value="1"/>
</dbReference>
<dbReference type="PROSITE" id="PS50855">
    <property type="entry name" value="COX1"/>
    <property type="match status" value="1"/>
</dbReference>
<keyword evidence="5" id="KW-0378">Hydrolase</keyword>
<name>W1I7K1_FUSPS</name>
<dbReference type="SUPFAM" id="SSF82771">
    <property type="entry name" value="GIY-YIG endonuclease"/>
    <property type="match status" value="1"/>
</dbReference>
<keyword evidence="1" id="KW-0679">Respiratory chain</keyword>
<dbReference type="EMBL" id="HG316778">
    <property type="protein sequence ID" value="CDX48523.1"/>
    <property type="molecule type" value="Genomic_DNA"/>
</dbReference>
<keyword evidence="2" id="KW-1133">Transmembrane helix</keyword>
<feature type="domain" description="GIY-YIG" evidence="3">
    <location>
        <begin position="187"/>
        <end position="273"/>
    </location>
</feature>
<dbReference type="SMART" id="SM00497">
    <property type="entry name" value="IENR1"/>
    <property type="match status" value="2"/>
</dbReference>
<keyword evidence="1 2" id="KW-0472">Membrane</keyword>
<dbReference type="PANTHER" id="PTHR10422:SF18">
    <property type="entry name" value="CYTOCHROME C OXIDASE SUBUNIT 1"/>
    <property type="match status" value="1"/>
</dbReference>
<dbReference type="CDD" id="cd10445">
    <property type="entry name" value="GIY-YIG_bI1_like"/>
    <property type="match status" value="1"/>
</dbReference>
<evidence type="ECO:0000256" key="1">
    <source>
        <dbReference type="RuleBase" id="RU000369"/>
    </source>
</evidence>
<dbReference type="GO" id="GO:0006123">
    <property type="term" value="P:mitochondrial electron transport, cytochrome c to oxygen"/>
    <property type="evidence" value="ECO:0007669"/>
    <property type="project" value="TreeGrafter"/>
</dbReference>
<keyword evidence="1" id="KW-0349">Heme</keyword>
<dbReference type="InterPro" id="IPR036927">
    <property type="entry name" value="Cyt_c_oxase-like_su1_sf"/>
</dbReference>
<evidence type="ECO:0000256" key="2">
    <source>
        <dbReference type="SAM" id="Phobius"/>
    </source>
</evidence>
<dbReference type="EMBL" id="CBMC010001473">
    <property type="protein sequence ID" value="CDL72504.1"/>
    <property type="molecule type" value="Genomic_DNA"/>
</dbReference>
<dbReference type="PROSITE" id="PS50164">
    <property type="entry name" value="GIY_YIG"/>
    <property type="match status" value="1"/>
</dbReference>
<keyword evidence="5" id="KW-0255">Endonuclease</keyword>
<dbReference type="GO" id="GO:0004129">
    <property type="term" value="F:cytochrome-c oxidase activity"/>
    <property type="evidence" value="ECO:0007669"/>
    <property type="project" value="UniProtKB-EC"/>
</dbReference>
<evidence type="ECO:0000259" key="3">
    <source>
        <dbReference type="PROSITE" id="PS50164"/>
    </source>
</evidence>
<keyword evidence="1" id="KW-0479">Metal-binding</keyword>
<dbReference type="Pfam" id="PF07453">
    <property type="entry name" value="NUMOD1"/>
    <property type="match status" value="2"/>
</dbReference>
<sequence>MKNYVHKEYFNYFLILSLDKESCSHQPNLTLRSQMSMGMERWFNSTNAKDIGTLYLIFALFSGLLGTAFSVLIRLELSGPGVQYISNNQLYNSVITAHAILMIFFMVDNWRLFNFNFQASTLRIFFSKKKITEVALNNNQNNTITITNSNNNNSNKNNDEDKIPLYTKVYIENPFNNRNLILKVSKNQKGVYVWESNDHAYVGHSINLYNRISSYFMPSILQTKARRVLRYFNKHGFQDTNLTIYIMDENSSLDDVVSLEQHFIDTLKPSLNVDLVASSSGYHEPMGQEIRDRLRKQRGTPVYIYNVEDFTLLYIFESKQHMYDSISIHHKTLNNCLDAGTVYLDTLFLSLDLIEESENTNLLTLEGIKELVNEKRALYTVKHPASISILAEFKDDSSKNLEFSSLTSLANHLKGDRVTIRQYLKGVKSGYYRGKWKFTSLRLKD</sequence>
<evidence type="ECO:0000313" key="5">
    <source>
        <dbReference type="EMBL" id="CDL72504.1"/>
    </source>
</evidence>
<gene>
    <name evidence="5" type="ORF">BN846_0126380</name>
</gene>
<dbReference type="Gene3D" id="3.40.1440.10">
    <property type="entry name" value="GIY-YIG endonuclease"/>
    <property type="match status" value="1"/>
</dbReference>
<dbReference type="GO" id="GO:0015990">
    <property type="term" value="P:electron transport coupled proton transport"/>
    <property type="evidence" value="ECO:0007669"/>
    <property type="project" value="TreeGrafter"/>
</dbReference>
<feature type="transmembrane region" description="Helical" evidence="2">
    <location>
        <begin position="54"/>
        <end position="75"/>
    </location>
</feature>
<keyword evidence="1" id="KW-0408">Iron</keyword>
<dbReference type="AlphaFoldDB" id="W1I7K1"/>
<protein>
    <recommendedName>
        <fullName evidence="1">Cytochrome c oxidase subunit 1</fullName>
        <ecNumber evidence="1">7.1.1.9</ecNumber>
    </recommendedName>
</protein>
<dbReference type="InterPro" id="IPR010896">
    <property type="entry name" value="NUMOD1"/>
</dbReference>
<dbReference type="InterPro" id="IPR000883">
    <property type="entry name" value="Cyt_C_Oxase_1"/>
</dbReference>
<evidence type="ECO:0000259" key="4">
    <source>
        <dbReference type="PROSITE" id="PS50855"/>
    </source>
</evidence>
<dbReference type="EC" id="7.1.1.9" evidence="1"/>
<dbReference type="InterPro" id="IPR023616">
    <property type="entry name" value="Cyt_c_oxase-like_su1_dom"/>
</dbReference>
<keyword evidence="1 2" id="KW-0812">Transmembrane</keyword>
<dbReference type="GO" id="GO:0005743">
    <property type="term" value="C:mitochondrial inner membrane"/>
    <property type="evidence" value="ECO:0007669"/>
    <property type="project" value="UniProtKB-SubCell"/>
</dbReference>
<dbReference type="GO" id="GO:0020037">
    <property type="term" value="F:heme binding"/>
    <property type="evidence" value="ECO:0007669"/>
    <property type="project" value="InterPro"/>
</dbReference>
<keyword evidence="1" id="KW-0249">Electron transport</keyword>
<dbReference type="Gene3D" id="1.20.210.10">
    <property type="entry name" value="Cytochrome c oxidase-like, subunit I domain"/>
    <property type="match status" value="1"/>
</dbReference>
<comment type="function">
    <text evidence="1">Component of the cytochrome c oxidase, the last enzyme in the mitochondrial electron transport chain which drives oxidative phosphorylation. The respiratory chain contains 3 multisubunit complexes succinate dehydrogenase (complex II, CII), ubiquinol-cytochrome c oxidoreductase (cytochrome b-c1 complex, complex III, CIII) and cytochrome c oxidase (complex IV, CIV), that cooperate to transfer electrons derived from NADH and succinate to molecular oxygen, creating an electrochemical gradient over the inner membrane that drives transmembrane transport and the ATP synthase. Cytochrome c oxidase is the component of the respiratory chain that catalyzes the reduction of oxygen to water. Electrons originating from reduced cytochrome c in the intermembrane space (IMS) are transferred via the dinuclear copper A center (CU(A)) of subunit 2 and heme A of subunit 1 to the active site in subunit 1, a binuclear center (BNC) formed by heme A3 and copper B (CU(B)). The BNC reduces molecular oxygen to 2 water molecules using 4 electrons from cytochrome c in the IMS and 4 protons from the mitochondrial matrix.</text>
</comment>
<keyword evidence="1" id="KW-0496">Mitochondrion</keyword>
<dbReference type="InterPro" id="IPR035901">
    <property type="entry name" value="GIY-YIG_endonuc_sf"/>
</dbReference>
<proteinExistence type="inferred from homology"/>
<dbReference type="SUPFAM" id="SSF81442">
    <property type="entry name" value="Cytochrome c oxidase subunit I-like"/>
    <property type="match status" value="1"/>
</dbReference>
<comment type="catalytic activity">
    <reaction evidence="1">
        <text>4 Fe(II)-[cytochrome c] + O2 + 8 H(+)(in) = 4 Fe(III)-[cytochrome c] + 2 H2O + 4 H(+)(out)</text>
        <dbReference type="Rhea" id="RHEA:11436"/>
        <dbReference type="Rhea" id="RHEA-COMP:10350"/>
        <dbReference type="Rhea" id="RHEA-COMP:14399"/>
        <dbReference type="ChEBI" id="CHEBI:15377"/>
        <dbReference type="ChEBI" id="CHEBI:15378"/>
        <dbReference type="ChEBI" id="CHEBI:15379"/>
        <dbReference type="ChEBI" id="CHEBI:29033"/>
        <dbReference type="ChEBI" id="CHEBI:29034"/>
        <dbReference type="EC" id="7.1.1.9"/>
    </reaction>
</comment>
<keyword evidence="1" id="KW-0999">Mitochondrion inner membrane</keyword>
<dbReference type="Pfam" id="PF00115">
    <property type="entry name" value="COX1"/>
    <property type="match status" value="1"/>
</dbReference>
<dbReference type="UniPathway" id="UPA00705"/>
<dbReference type="PRINTS" id="PR01165">
    <property type="entry name" value="CYCOXIDASEI"/>
</dbReference>
<dbReference type="PANTHER" id="PTHR10422">
    <property type="entry name" value="CYTOCHROME C OXIDASE SUBUNIT 1"/>
    <property type="match status" value="1"/>
</dbReference>
<keyword evidence="5" id="KW-0540">Nuclease</keyword>
<dbReference type="SMART" id="SM00465">
    <property type="entry name" value="GIYc"/>
    <property type="match status" value="1"/>
</dbReference>
<dbReference type="InterPro" id="IPR000305">
    <property type="entry name" value="GIY-YIG_endonuc"/>
</dbReference>
<comment type="subcellular location">
    <subcellularLocation>
        <location evidence="1">Mitochondrion inner membrane</location>
        <topology evidence="1">Multi-pass membrane protein</topology>
    </subcellularLocation>
</comment>
<organism evidence="5">
    <name type="scientific">Fusarium pseudograminearum CS3220</name>
    <dbReference type="NCBI Taxonomy" id="1318456"/>
    <lineage>
        <taxon>Eukaryota</taxon>
        <taxon>Fungi</taxon>
        <taxon>Dikarya</taxon>
        <taxon>Ascomycota</taxon>
        <taxon>Pezizomycotina</taxon>
        <taxon>Sordariomycetes</taxon>
        <taxon>Hypocreomycetidae</taxon>
        <taxon>Hypocreales</taxon>
        <taxon>Nectriaceae</taxon>
        <taxon>Fusarium</taxon>
    </lineage>
</organism>
<dbReference type="GO" id="GO:0004519">
    <property type="term" value="F:endonuclease activity"/>
    <property type="evidence" value="ECO:0007669"/>
    <property type="project" value="UniProtKB-KW"/>
</dbReference>
<keyword evidence="1" id="KW-0186">Copper</keyword>
<accession>W1I7K1</accession>
<dbReference type="GO" id="GO:0046872">
    <property type="term" value="F:metal ion binding"/>
    <property type="evidence" value="ECO:0007669"/>
    <property type="project" value="UniProtKB-KW"/>
</dbReference>